<organism evidence="1 2">
    <name type="scientific">Saitoella complicata (strain BCRC 22490 / CBS 7301 / JCM 7358 / NBRC 10748 / NRRL Y-17804)</name>
    <dbReference type="NCBI Taxonomy" id="698492"/>
    <lineage>
        <taxon>Eukaryota</taxon>
        <taxon>Fungi</taxon>
        <taxon>Dikarya</taxon>
        <taxon>Ascomycota</taxon>
        <taxon>Taphrinomycotina</taxon>
        <taxon>Taphrinomycotina incertae sedis</taxon>
        <taxon>Saitoella</taxon>
    </lineage>
</organism>
<proteinExistence type="predicted"/>
<dbReference type="EMBL" id="BACD03000046">
    <property type="protein sequence ID" value="GAO51482.1"/>
    <property type="molecule type" value="Genomic_DNA"/>
</dbReference>
<name>A0A0E9NNN2_SAICN</name>
<evidence type="ECO:0000313" key="2">
    <source>
        <dbReference type="Proteomes" id="UP000033140"/>
    </source>
</evidence>
<dbReference type="AlphaFoldDB" id="A0A0E9NNN2"/>
<reference evidence="1 2" key="1">
    <citation type="journal article" date="2011" name="J. Gen. Appl. Microbiol.">
        <title>Draft genome sequencing of the enigmatic yeast Saitoella complicata.</title>
        <authorList>
            <person name="Nishida H."/>
            <person name="Hamamoto M."/>
            <person name="Sugiyama J."/>
        </authorList>
    </citation>
    <scope>NUCLEOTIDE SEQUENCE [LARGE SCALE GENOMIC DNA]</scope>
    <source>
        <strain evidence="1 2">NRRL Y-17804</strain>
    </source>
</reference>
<comment type="caution">
    <text evidence="1">The sequence shown here is derived from an EMBL/GenBank/DDBJ whole genome shotgun (WGS) entry which is preliminary data.</text>
</comment>
<dbReference type="Proteomes" id="UP000033140">
    <property type="component" value="Unassembled WGS sequence"/>
</dbReference>
<keyword evidence="2" id="KW-1185">Reference proteome</keyword>
<accession>A0A0E9NNN2</accession>
<protein>
    <submittedName>
        <fullName evidence="1">Uncharacterized protein</fullName>
    </submittedName>
</protein>
<sequence length="165" mass="18344">MGFYVRNFARKRSKRKNGSSTYDPAILSEVRASLLQQAESFVLSPLFTTPPTSGHGLTDSPHLQTDSLVHHDAITVDMYPAPRGATGLPCCGPPRSPLFPIGMVMTQRAIRTSDPPRSLRLISKTYRSLVNATELLLRGSNYKWLFAADLARLALPDWPPQPYTY</sequence>
<gene>
    <name evidence="1" type="ORF">G7K_5582-t1</name>
</gene>
<evidence type="ECO:0000313" key="1">
    <source>
        <dbReference type="EMBL" id="GAO51482.1"/>
    </source>
</evidence>
<reference evidence="1 2" key="3">
    <citation type="journal article" date="2015" name="Genome Announc.">
        <title>Draft Genome Sequence of the Archiascomycetous Yeast Saitoella complicata.</title>
        <authorList>
            <person name="Yamauchi K."/>
            <person name="Kondo S."/>
            <person name="Hamamoto M."/>
            <person name="Takahashi Y."/>
            <person name="Ogura Y."/>
            <person name="Hayashi T."/>
            <person name="Nishida H."/>
        </authorList>
    </citation>
    <scope>NUCLEOTIDE SEQUENCE [LARGE SCALE GENOMIC DNA]</scope>
    <source>
        <strain evidence="1 2">NRRL Y-17804</strain>
    </source>
</reference>
<reference evidence="1 2" key="2">
    <citation type="journal article" date="2014" name="J. Gen. Appl. Microbiol.">
        <title>The early diverging ascomycetous budding yeast Saitoella complicata has three histone deacetylases belonging to the Clr6, Hos2, and Rpd3 lineages.</title>
        <authorList>
            <person name="Nishida H."/>
            <person name="Matsumoto T."/>
            <person name="Kondo S."/>
            <person name="Hamamoto M."/>
            <person name="Yoshikawa H."/>
        </authorList>
    </citation>
    <scope>NUCLEOTIDE SEQUENCE [LARGE SCALE GENOMIC DNA]</scope>
    <source>
        <strain evidence="1 2">NRRL Y-17804</strain>
    </source>
</reference>